<dbReference type="Pfam" id="PF06337">
    <property type="entry name" value="DUSP"/>
    <property type="match status" value="2"/>
</dbReference>
<dbReference type="SMART" id="SM00695">
    <property type="entry name" value="DUSP"/>
    <property type="match status" value="2"/>
</dbReference>
<dbReference type="EMBL" id="HACA01015515">
    <property type="protein sequence ID" value="CDW32876.1"/>
    <property type="molecule type" value="Transcribed_RNA"/>
</dbReference>
<dbReference type="InterPro" id="IPR028889">
    <property type="entry name" value="USP"/>
</dbReference>
<dbReference type="PROSITE" id="PS50235">
    <property type="entry name" value="USP_3"/>
    <property type="match status" value="1"/>
</dbReference>
<dbReference type="PROSITE" id="PS51283">
    <property type="entry name" value="DUSP"/>
    <property type="match status" value="2"/>
</dbReference>
<dbReference type="InterPro" id="IPR018200">
    <property type="entry name" value="USP_CS"/>
</dbReference>
<feature type="domain" description="DUSP" evidence="10">
    <location>
        <begin position="106"/>
        <end position="207"/>
    </location>
</feature>
<evidence type="ECO:0000256" key="2">
    <source>
        <dbReference type="ARBA" id="ARBA00009085"/>
    </source>
</evidence>
<dbReference type="Gene3D" id="3.90.70.10">
    <property type="entry name" value="Cysteine proteinases"/>
    <property type="match status" value="2"/>
</dbReference>
<dbReference type="Gene3D" id="3.30.2230.10">
    <property type="entry name" value="DUSP-like"/>
    <property type="match status" value="2"/>
</dbReference>
<organism evidence="11">
    <name type="scientific">Lepeophtheirus salmonis</name>
    <name type="common">Salmon louse</name>
    <name type="synonym">Caligus salmonis</name>
    <dbReference type="NCBI Taxonomy" id="72036"/>
    <lineage>
        <taxon>Eukaryota</taxon>
        <taxon>Metazoa</taxon>
        <taxon>Ecdysozoa</taxon>
        <taxon>Arthropoda</taxon>
        <taxon>Crustacea</taxon>
        <taxon>Multicrustacea</taxon>
        <taxon>Hexanauplia</taxon>
        <taxon>Copepoda</taxon>
        <taxon>Siphonostomatoida</taxon>
        <taxon>Caligidae</taxon>
        <taxon>Lepeophtheirus</taxon>
    </lineage>
</organism>
<dbReference type="SUPFAM" id="SSF54001">
    <property type="entry name" value="Cysteine proteinases"/>
    <property type="match status" value="1"/>
</dbReference>
<dbReference type="PANTHER" id="PTHR21646:SF24">
    <property type="entry name" value="UBIQUITIN CARBOXYL-TERMINAL HYDROLASE"/>
    <property type="match status" value="1"/>
</dbReference>
<evidence type="ECO:0000256" key="3">
    <source>
        <dbReference type="ARBA" id="ARBA00022670"/>
    </source>
</evidence>
<reference evidence="11" key="1">
    <citation type="submission" date="2014-05" db="EMBL/GenBank/DDBJ databases">
        <authorList>
            <person name="Chronopoulou M."/>
        </authorList>
    </citation>
    <scope>NUCLEOTIDE SEQUENCE</scope>
    <source>
        <tissue evidence="11">Whole organism</tissue>
    </source>
</reference>
<accession>A0A0K2U5A0</accession>
<evidence type="ECO:0000256" key="8">
    <source>
        <dbReference type="SAM" id="MobiDB-lite"/>
    </source>
</evidence>
<sequence length="948" mass="108497">METRKAEWSELLKLPNPTDFHDGETWYLLSQSWLSTFQESPTPGLIDNSDLLDEKGELKKGLEMGKDFSIVSQETWNDLVEEYSVLPQQEPIPRNVVGSNLYIYPSDLSRLKELVSSLNNKKMQAGESWYLIDYRWYTALKTYLDDGLEDNHPGAIDNAKLLGVNEYLSSCIYERVDFDYVDKPTWDEMVRIFTMNSEKDCIERKVMLDGQSDPKIDIFPYNIFLRNGENEKIKFQCSKFDTPESLIEKIRERLSMDSSMDIKIKVENPSKFSKLDSSRITYVTKDSNSIDAITFGSILSVEKHSPAKPLKLRNKNNSMDILSNNSDDKKDSNESSYSSIPTRYNMAPYSEGCTEENSKPGICGLSNLGNTCFMNSIIQGLSNTPPITEYFANDNYIEDINKTNPLGMKGEIAKAFGEMIKLMWSGNYSYIVPRSFKSAVGRFAPQFSGYQQQDSQELLTFLLDGLHEDLNRVKQKPYIEIKDSGDRADEEVALEAWDVYKKRNDSVILDVFHGLLKSTLICPVCSKVSVTFDPFCYLSLPLPVHRDIQIKILLVWYDLSKAPTTFKLTVSKTGTIADLLKVLSRETKIPEDHFKVADIFNNKLHKELLSHNLISEIDRENALIYEVPPTTNENTLCYLYLREEKEKSLSTIFHRPIFLRVKKGISAEEFYDLTLSHLSHFIKKPDPDDTALKNNDEIKANGVSESALETQDDNENEDSSLASEDFKMNVGDDEDSQRSEKSLMFRLCILNLHGHLVNSYIEMSDKNLFSDKKLVIGLEWTTENKMAYFDQELAQVVHQDKSTQKAPTKQSIKLTDCLELYTTTEKLGEDDAWYCPRCSEHQQATKKFDLWSLPSILVISLKRFSYTRNWRDKLDTLVDFPINGLDMSPYIINPNYGPAVYDLIAVSNHYGGMGGGHYTAMAKNKNDGEWYNFDDSNVQLKKEKDVVV</sequence>
<dbReference type="EC" id="3.4.19.12" evidence="7"/>
<evidence type="ECO:0000256" key="4">
    <source>
        <dbReference type="ARBA" id="ARBA00022786"/>
    </source>
</evidence>
<comment type="catalytic activity">
    <reaction evidence="1 7">
        <text>Thiol-dependent hydrolysis of ester, thioester, amide, peptide and isopeptide bonds formed by the C-terminal Gly of ubiquitin (a 76-residue protein attached to proteins as an intracellular targeting signal).</text>
        <dbReference type="EC" id="3.4.19.12"/>
    </reaction>
</comment>
<feature type="domain" description="DUSP" evidence="10">
    <location>
        <begin position="1"/>
        <end position="97"/>
    </location>
</feature>
<proteinExistence type="inferred from homology"/>
<dbReference type="SUPFAM" id="SSF143791">
    <property type="entry name" value="DUSP-like"/>
    <property type="match status" value="2"/>
</dbReference>
<dbReference type="InterPro" id="IPR035927">
    <property type="entry name" value="DUSP-like_sf"/>
</dbReference>
<dbReference type="GO" id="GO:0004843">
    <property type="term" value="F:cysteine-type deubiquitinase activity"/>
    <property type="evidence" value="ECO:0007669"/>
    <property type="project" value="UniProtKB-UniRule"/>
</dbReference>
<evidence type="ECO:0000259" key="10">
    <source>
        <dbReference type="PROSITE" id="PS51283"/>
    </source>
</evidence>
<dbReference type="GO" id="GO:0016579">
    <property type="term" value="P:protein deubiquitination"/>
    <property type="evidence" value="ECO:0007669"/>
    <property type="project" value="InterPro"/>
</dbReference>
<evidence type="ECO:0000259" key="9">
    <source>
        <dbReference type="PROSITE" id="PS50235"/>
    </source>
</evidence>
<dbReference type="InterPro" id="IPR038765">
    <property type="entry name" value="Papain-like_cys_pep_sf"/>
</dbReference>
<feature type="region of interest" description="Disordered" evidence="8">
    <location>
        <begin position="702"/>
        <end position="735"/>
    </location>
</feature>
<dbReference type="OrthoDB" id="265776at2759"/>
<feature type="domain" description="USP" evidence="9">
    <location>
        <begin position="363"/>
        <end position="948"/>
    </location>
</feature>
<keyword evidence="4 7" id="KW-0833">Ubl conjugation pathway</keyword>
<keyword evidence="5 7" id="KW-0378">Hydrolase</keyword>
<dbReference type="PROSITE" id="PS00973">
    <property type="entry name" value="USP_2"/>
    <property type="match status" value="1"/>
</dbReference>
<keyword evidence="6 7" id="KW-0788">Thiol protease</keyword>
<dbReference type="InterPro" id="IPR001394">
    <property type="entry name" value="Peptidase_C19_UCH"/>
</dbReference>
<dbReference type="InterPro" id="IPR050185">
    <property type="entry name" value="Ub_carboxyl-term_hydrolase"/>
</dbReference>
<comment type="similarity">
    <text evidence="2 7">Belongs to the peptidase C19 family.</text>
</comment>
<dbReference type="Pfam" id="PF00443">
    <property type="entry name" value="UCH"/>
    <property type="match status" value="1"/>
</dbReference>
<evidence type="ECO:0000313" key="11">
    <source>
        <dbReference type="EMBL" id="CDW32876.1"/>
    </source>
</evidence>
<keyword evidence="3 7" id="KW-0645">Protease</keyword>
<dbReference type="PANTHER" id="PTHR21646">
    <property type="entry name" value="UBIQUITIN CARBOXYL-TERMINAL HYDROLASE"/>
    <property type="match status" value="1"/>
</dbReference>
<dbReference type="InterPro" id="IPR006615">
    <property type="entry name" value="Pept_C19_DUSP"/>
</dbReference>
<evidence type="ECO:0000256" key="5">
    <source>
        <dbReference type="ARBA" id="ARBA00022801"/>
    </source>
</evidence>
<evidence type="ECO:0000256" key="1">
    <source>
        <dbReference type="ARBA" id="ARBA00000707"/>
    </source>
</evidence>
<evidence type="ECO:0000256" key="6">
    <source>
        <dbReference type="ARBA" id="ARBA00022807"/>
    </source>
</evidence>
<protein>
    <recommendedName>
        <fullName evidence="7">Ubiquitin carboxyl-terminal hydrolase</fullName>
        <ecNumber evidence="7">3.4.19.12</ecNumber>
    </recommendedName>
</protein>
<feature type="region of interest" description="Disordered" evidence="8">
    <location>
        <begin position="309"/>
        <end position="342"/>
    </location>
</feature>
<evidence type="ECO:0000256" key="7">
    <source>
        <dbReference type="RuleBase" id="RU366025"/>
    </source>
</evidence>
<name>A0A0K2U5A0_LEPSM</name>
<dbReference type="PROSITE" id="PS00972">
    <property type="entry name" value="USP_1"/>
    <property type="match status" value="1"/>
</dbReference>
<dbReference type="GO" id="GO:0006508">
    <property type="term" value="P:proteolysis"/>
    <property type="evidence" value="ECO:0007669"/>
    <property type="project" value="UniProtKB-KW"/>
</dbReference>
<dbReference type="AlphaFoldDB" id="A0A0K2U5A0"/>